<dbReference type="InterPro" id="IPR013974">
    <property type="entry name" value="SAF"/>
</dbReference>
<dbReference type="EMBL" id="QQTP01000006">
    <property type="protein sequence ID" value="RDJ24673.1"/>
    <property type="molecule type" value="Genomic_DNA"/>
</dbReference>
<sequence>MNFHAHYASIKKPVETCLVGSGSFGQSFLGQARRMKLVNARIAVDMTADGAARAMASAGIPAGEIATCETAAEAKVAWDGGRYVAAGKLDTVIGLPFDVLIEATGGPEAATRHTLAAIAAGKHVALVSKEADSVVGPALAHLAKEKGVVVTPVDGDQPSLLIALVTWAEVLGLEIIAAGKSSEYDFVLDAKTGDVACNGVTKPLPELREHWLAGERPAVSVSAERARILGSAFPLRAVPDLCEMTLVANATGLSADTPAFHSPPARIPELADLFAGQRQGGLISGTNRVDVFHHIRLAEEASFAGGVFIVVRCEDDTTWEVLAGKGHVVSRAAGTAMIYLPRHLLGVEAATSVLDAVGLGRSGYGDDYRPRHDLVAVAQRDLPAGTVLHMGGHHHNIDGVGAEMRPAAALAAERPAPFYLIADRKLTRPVKAGEAIKFGDVEIDESSILLQTRLRQDAIFAENQVERAVGAR</sequence>
<dbReference type="SMART" id="SM00858">
    <property type="entry name" value="SAF"/>
    <property type="match status" value="1"/>
</dbReference>
<organism evidence="2 3">
    <name type="scientific">Bosea caraganae</name>
    <dbReference type="NCBI Taxonomy" id="2763117"/>
    <lineage>
        <taxon>Bacteria</taxon>
        <taxon>Pseudomonadati</taxon>
        <taxon>Pseudomonadota</taxon>
        <taxon>Alphaproteobacteria</taxon>
        <taxon>Hyphomicrobiales</taxon>
        <taxon>Boseaceae</taxon>
        <taxon>Bosea</taxon>
    </lineage>
</organism>
<evidence type="ECO:0000313" key="3">
    <source>
        <dbReference type="Proteomes" id="UP000255207"/>
    </source>
</evidence>
<protein>
    <submittedName>
        <fullName evidence="2">Flagellar biosynthesis protein FlgA</fullName>
    </submittedName>
</protein>
<dbReference type="Pfam" id="PF08666">
    <property type="entry name" value="SAF"/>
    <property type="match status" value="1"/>
</dbReference>
<dbReference type="PANTHER" id="PTHR37850:SF3">
    <property type="entry name" value="BLR7815 PROTEIN"/>
    <property type="match status" value="1"/>
</dbReference>
<dbReference type="InterPro" id="IPR005106">
    <property type="entry name" value="Asp/hSer_DH_NAD-bd"/>
</dbReference>
<dbReference type="Pfam" id="PF03447">
    <property type="entry name" value="NAD_binding_3"/>
    <property type="match status" value="1"/>
</dbReference>
<dbReference type="GO" id="GO:0016491">
    <property type="term" value="F:oxidoreductase activity"/>
    <property type="evidence" value="ECO:0007669"/>
    <property type="project" value="InterPro"/>
</dbReference>
<gene>
    <name evidence="2" type="ORF">DWE98_13435</name>
</gene>
<dbReference type="Pfam" id="PF21135">
    <property type="entry name" value="DRL_cat"/>
    <property type="match status" value="1"/>
</dbReference>
<keyword evidence="3" id="KW-1185">Reference proteome</keyword>
<dbReference type="Gene3D" id="3.40.50.720">
    <property type="entry name" value="NAD(P)-binding Rossmann-like Domain"/>
    <property type="match status" value="1"/>
</dbReference>
<dbReference type="RefSeq" id="WP_114829769.1">
    <property type="nucleotide sequence ID" value="NZ_QQTO01000033.1"/>
</dbReference>
<keyword evidence="2" id="KW-0966">Cell projection</keyword>
<dbReference type="AlphaFoldDB" id="A0A370L7A5"/>
<dbReference type="InterPro" id="IPR048423">
    <property type="entry name" value="DRL_cat"/>
</dbReference>
<reference evidence="3" key="1">
    <citation type="submission" date="2018-07" db="EMBL/GenBank/DDBJ databases">
        <authorList>
            <person name="Safronova V.I."/>
            <person name="Chirak E.R."/>
            <person name="Sazanova A.L."/>
        </authorList>
    </citation>
    <scope>NUCLEOTIDE SEQUENCE [LARGE SCALE GENOMIC DNA]</scope>
    <source>
        <strain evidence="3">RCAM04685</strain>
    </source>
</reference>
<dbReference type="InterPro" id="IPR036291">
    <property type="entry name" value="NAD(P)-bd_dom_sf"/>
</dbReference>
<dbReference type="OrthoDB" id="9777844at2"/>
<dbReference type="SUPFAM" id="SSF51735">
    <property type="entry name" value="NAD(P)-binding Rossmann-fold domains"/>
    <property type="match status" value="1"/>
</dbReference>
<keyword evidence="2" id="KW-0969">Cilium</keyword>
<dbReference type="Proteomes" id="UP000255207">
    <property type="component" value="Unassembled WGS sequence"/>
</dbReference>
<comment type="caution">
    <text evidence="2">The sequence shown here is derived from an EMBL/GenBank/DDBJ whole genome shotgun (WGS) entry which is preliminary data.</text>
</comment>
<proteinExistence type="predicted"/>
<dbReference type="PANTHER" id="PTHR37850">
    <property type="entry name" value="STRU PROTEIN"/>
    <property type="match status" value="1"/>
</dbReference>
<name>A0A370L7A5_9HYPH</name>
<evidence type="ECO:0000259" key="1">
    <source>
        <dbReference type="SMART" id="SM00858"/>
    </source>
</evidence>
<dbReference type="GO" id="GO:0050661">
    <property type="term" value="F:NADP binding"/>
    <property type="evidence" value="ECO:0007669"/>
    <property type="project" value="InterPro"/>
</dbReference>
<feature type="domain" description="SAF" evidence="1">
    <location>
        <begin position="373"/>
        <end position="442"/>
    </location>
</feature>
<accession>A0A370L7A5</accession>
<evidence type="ECO:0000313" key="2">
    <source>
        <dbReference type="EMBL" id="RDJ24673.1"/>
    </source>
</evidence>
<keyword evidence="2" id="KW-0282">Flagellum</keyword>